<dbReference type="SUPFAM" id="SSF56672">
    <property type="entry name" value="DNA/RNA polymerases"/>
    <property type="match status" value="1"/>
</dbReference>
<dbReference type="OrthoDB" id="3193212at2759"/>
<dbReference type="AlphaFoldDB" id="A0A165WQE9"/>
<keyword evidence="2" id="KW-1185">Reference proteome</keyword>
<proteinExistence type="predicted"/>
<dbReference type="EMBL" id="KV428589">
    <property type="protein sequence ID" value="KZT31424.1"/>
    <property type="molecule type" value="Genomic_DNA"/>
</dbReference>
<dbReference type="Proteomes" id="UP000076798">
    <property type="component" value="Unassembled WGS sequence"/>
</dbReference>
<evidence type="ECO:0000313" key="2">
    <source>
        <dbReference type="Proteomes" id="UP000076798"/>
    </source>
</evidence>
<dbReference type="STRING" id="1314776.A0A165WQE9"/>
<feature type="non-terminal residue" evidence="1">
    <location>
        <position position="87"/>
    </location>
</feature>
<reference evidence="1 2" key="1">
    <citation type="journal article" date="2016" name="Mol. Biol. Evol.">
        <title>Comparative Genomics of Early-Diverging Mushroom-Forming Fungi Provides Insights into the Origins of Lignocellulose Decay Capabilities.</title>
        <authorList>
            <person name="Nagy L.G."/>
            <person name="Riley R."/>
            <person name="Tritt A."/>
            <person name="Adam C."/>
            <person name="Daum C."/>
            <person name="Floudas D."/>
            <person name="Sun H."/>
            <person name="Yadav J.S."/>
            <person name="Pangilinan J."/>
            <person name="Larsson K.H."/>
            <person name="Matsuura K."/>
            <person name="Barry K."/>
            <person name="Labutti K."/>
            <person name="Kuo R."/>
            <person name="Ohm R.A."/>
            <person name="Bhattacharya S.S."/>
            <person name="Shirouzu T."/>
            <person name="Yoshinaga Y."/>
            <person name="Martin F.M."/>
            <person name="Grigoriev I.V."/>
            <person name="Hibbett D.S."/>
        </authorList>
    </citation>
    <scope>NUCLEOTIDE SEQUENCE [LARGE SCALE GENOMIC DNA]</scope>
    <source>
        <strain evidence="1 2">HHB10207 ss-3</strain>
    </source>
</reference>
<organism evidence="1 2">
    <name type="scientific">Sistotremastrum suecicum HHB10207 ss-3</name>
    <dbReference type="NCBI Taxonomy" id="1314776"/>
    <lineage>
        <taxon>Eukaryota</taxon>
        <taxon>Fungi</taxon>
        <taxon>Dikarya</taxon>
        <taxon>Basidiomycota</taxon>
        <taxon>Agaricomycotina</taxon>
        <taxon>Agaricomycetes</taxon>
        <taxon>Sistotremastrales</taxon>
        <taxon>Sistotremastraceae</taxon>
        <taxon>Sistotremastrum</taxon>
    </lineage>
</organism>
<accession>A0A165WQE9</accession>
<name>A0A165WQE9_9AGAM</name>
<dbReference type="InterPro" id="IPR043502">
    <property type="entry name" value="DNA/RNA_pol_sf"/>
</dbReference>
<evidence type="ECO:0000313" key="1">
    <source>
        <dbReference type="EMBL" id="KZT31424.1"/>
    </source>
</evidence>
<protein>
    <submittedName>
        <fullName evidence="1">Uncharacterized protein</fullName>
    </submittedName>
</protein>
<gene>
    <name evidence="1" type="ORF">SISSUDRAFT_995144</name>
</gene>
<sequence length="87" mass="9801">MSLVVHGCRRFIVEVVLILNRVMHYIKCAGGTFSAKKLILCQPTCHIFNSLCTYEGRLADPLVLDKIVKWPPCENLHQIRAFLGTCG</sequence>